<organism evidence="2 3">
    <name type="scientific">Brenthis ino</name>
    <name type="common">lesser marbled fritillary</name>
    <dbReference type="NCBI Taxonomy" id="405034"/>
    <lineage>
        <taxon>Eukaryota</taxon>
        <taxon>Metazoa</taxon>
        <taxon>Ecdysozoa</taxon>
        <taxon>Arthropoda</taxon>
        <taxon>Hexapoda</taxon>
        <taxon>Insecta</taxon>
        <taxon>Pterygota</taxon>
        <taxon>Neoptera</taxon>
        <taxon>Endopterygota</taxon>
        <taxon>Lepidoptera</taxon>
        <taxon>Glossata</taxon>
        <taxon>Ditrysia</taxon>
        <taxon>Papilionoidea</taxon>
        <taxon>Nymphalidae</taxon>
        <taxon>Heliconiinae</taxon>
        <taxon>Argynnini</taxon>
        <taxon>Brenthis</taxon>
    </lineage>
</organism>
<name>A0A8J9UW63_9NEOP</name>
<proteinExistence type="predicted"/>
<evidence type="ECO:0000256" key="1">
    <source>
        <dbReference type="SAM" id="Phobius"/>
    </source>
</evidence>
<evidence type="ECO:0000313" key="2">
    <source>
        <dbReference type="EMBL" id="CAH0727218.1"/>
    </source>
</evidence>
<reference evidence="2" key="1">
    <citation type="submission" date="2021-12" db="EMBL/GenBank/DDBJ databases">
        <authorList>
            <person name="Martin H S."/>
        </authorList>
    </citation>
    <scope>NUCLEOTIDE SEQUENCE</scope>
</reference>
<keyword evidence="1" id="KW-0472">Membrane</keyword>
<feature type="transmembrane region" description="Helical" evidence="1">
    <location>
        <begin position="14"/>
        <end position="35"/>
    </location>
</feature>
<gene>
    <name evidence="2" type="ORF">BINO364_LOCUS12593</name>
</gene>
<evidence type="ECO:0000313" key="3">
    <source>
        <dbReference type="Proteomes" id="UP000838878"/>
    </source>
</evidence>
<sequence length="97" mass="10882">MTITFHISNTVKMLFKAGILVLTLCVGSFELFYYFSTSAQKGTQNVDNTVEEDLSIYFIHVDLSVRIVDGNPAAQTPHMVALVLLVRKSELYCAVHR</sequence>
<feature type="non-terminal residue" evidence="2">
    <location>
        <position position="97"/>
    </location>
</feature>
<keyword evidence="1" id="KW-0812">Transmembrane</keyword>
<protein>
    <submittedName>
        <fullName evidence="2">Uncharacterized protein</fullName>
    </submittedName>
</protein>
<accession>A0A8J9UW63</accession>
<keyword evidence="3" id="KW-1185">Reference proteome</keyword>
<keyword evidence="1" id="KW-1133">Transmembrane helix</keyword>
<dbReference type="AlphaFoldDB" id="A0A8J9UW63"/>
<dbReference type="EMBL" id="OV170226">
    <property type="protein sequence ID" value="CAH0727218.1"/>
    <property type="molecule type" value="Genomic_DNA"/>
</dbReference>
<dbReference type="Proteomes" id="UP000838878">
    <property type="component" value="Chromosome 6"/>
</dbReference>